<reference evidence="2" key="1">
    <citation type="submission" date="2019-08" db="EMBL/GenBank/DDBJ databases">
        <authorList>
            <person name="Kucharzyk K."/>
            <person name="Murdoch R.W."/>
            <person name="Higgins S."/>
            <person name="Loffler F."/>
        </authorList>
    </citation>
    <scope>NUCLEOTIDE SEQUENCE</scope>
</reference>
<gene>
    <name evidence="2" type="ORF">SDC9_156658</name>
</gene>
<feature type="region of interest" description="Disordered" evidence="1">
    <location>
        <begin position="1"/>
        <end position="35"/>
    </location>
</feature>
<proteinExistence type="predicted"/>
<evidence type="ECO:0000313" key="2">
    <source>
        <dbReference type="EMBL" id="MPN09369.1"/>
    </source>
</evidence>
<evidence type="ECO:0000256" key="1">
    <source>
        <dbReference type="SAM" id="MobiDB-lite"/>
    </source>
</evidence>
<comment type="caution">
    <text evidence="2">The sequence shown here is derived from an EMBL/GenBank/DDBJ whole genome shotgun (WGS) entry which is preliminary data.</text>
</comment>
<protein>
    <submittedName>
        <fullName evidence="2">Uncharacterized protein</fullName>
    </submittedName>
</protein>
<accession>A0A645F7P3</accession>
<dbReference type="AlphaFoldDB" id="A0A645F7P3"/>
<name>A0A645F7P3_9ZZZZ</name>
<organism evidence="2">
    <name type="scientific">bioreactor metagenome</name>
    <dbReference type="NCBI Taxonomy" id="1076179"/>
    <lineage>
        <taxon>unclassified sequences</taxon>
        <taxon>metagenomes</taxon>
        <taxon>ecological metagenomes</taxon>
    </lineage>
</organism>
<dbReference type="EMBL" id="VSSQ01055466">
    <property type="protein sequence ID" value="MPN09369.1"/>
    <property type="molecule type" value="Genomic_DNA"/>
</dbReference>
<sequence length="121" mass="13249">MLERKAEVHDGEGGQQRDRNLAHGDDHGGDERHPHHLHEVGVGALLARAEQRFLVALQHVGAGQQRHGRLHDFLRGVGGGDERQINGEGDDGHAENHHGVGQHIEPGTTVNHAQYCTFFST</sequence>